<feature type="compositionally biased region" description="Basic and acidic residues" evidence="2">
    <location>
        <begin position="12"/>
        <end position="25"/>
    </location>
</feature>
<dbReference type="Proteomes" id="UP000054937">
    <property type="component" value="Unassembled WGS sequence"/>
</dbReference>
<dbReference type="EMBL" id="LDAU01000114">
    <property type="protein sequence ID" value="KRX04665.1"/>
    <property type="molecule type" value="Genomic_DNA"/>
</dbReference>
<name>A0A0V0QQW0_PSEPJ</name>
<evidence type="ECO:0000256" key="2">
    <source>
        <dbReference type="SAM" id="MobiDB-lite"/>
    </source>
</evidence>
<keyword evidence="1" id="KW-0175">Coiled coil</keyword>
<dbReference type="GO" id="GO:0030246">
    <property type="term" value="F:carbohydrate binding"/>
    <property type="evidence" value="ECO:0007669"/>
    <property type="project" value="UniProtKB-KW"/>
</dbReference>
<keyword evidence="3" id="KW-0430">Lectin</keyword>
<dbReference type="SUPFAM" id="SSF51101">
    <property type="entry name" value="Mannose-binding lectins"/>
    <property type="match status" value="1"/>
</dbReference>
<accession>A0A0V0QQW0</accession>
<feature type="compositionally biased region" description="Basic and acidic residues" evidence="2">
    <location>
        <begin position="803"/>
        <end position="814"/>
    </location>
</feature>
<feature type="compositionally biased region" description="Basic and acidic residues" evidence="2">
    <location>
        <begin position="762"/>
        <end position="782"/>
    </location>
</feature>
<sequence>MSNQEKQGILQKLDKDKLRDSRDSDSFDDDRENQYNNQQDYIKDQEQNSQQGQQNDINQQAQQQFDSGSKYSNDQNFIKQQQNQEELENVKKDQNQNNQKCQKCVIDQELLDQRLEVSEKLEKQNEKLSKDIQELKRVKADLEKQAEKKKLEKEQQQKKKEKQQEQQSNGKMDDNKKEIAKLQKEIEDMHTKFSVLKSEVQKFQKTIDNDQNFEKARVLLNQQDQIEKEIENVKAENKNLDKERRENEYEIQLRNADFVEQQRNLKEKLKELKDEHIQIRNKNRDFKIQMLVQQEYLVRLEQQHRDICETFGVSSSLVQTRIDNITKLLVQNHERKLVQQEKEEAEEQKLSEKGLDEQKYLENRQKIIDLMNQKRKEMNEGDEQLKNLETQLQLAERELQVTQMKFKEKDHELNIVLQKINELKKQTKHNQLQPMNLESNVFLSPNLRNSAKTNNLITNQSSNYSNINRNRNSLSVQKTSNSRNQLSKINLKSFVSANQNKYDPVQMVRIVQGGCQINNNINNYLTINDNDQIQNSSQNKDYKISEVEFFYLDHVILGLKVKYKMGPKKEIVQVDSFLPKNVQLKYLLSTSYTFSDMEYIQKVSGYHNNTSITYLELVTSRSGVFTVGTNKKGSKNRFFQLDLQEDEKPISFQLVIKKIDEQSDDNNQQQYLVKLGLECKRKNNFNIKSLGYGSNKNLNKRKNQNKSFQDIENIGKLGNNNVNNISQIPVKNINSQNSLSRDITPKYSGDQIQKSQPSNNNKNEEKQKKKQDFPNLRYKETENQVENQLLNLNGKNQSSQNNDQEKELQKFLDD</sequence>
<feature type="compositionally biased region" description="Low complexity" evidence="2">
    <location>
        <begin position="47"/>
        <end position="64"/>
    </location>
</feature>
<feature type="region of interest" description="Disordered" evidence="2">
    <location>
        <begin position="148"/>
        <end position="176"/>
    </location>
</feature>
<protein>
    <submittedName>
        <fullName evidence="3">Mannose-binding lectin</fullName>
    </submittedName>
</protein>
<feature type="compositionally biased region" description="Polar residues" evidence="2">
    <location>
        <begin position="65"/>
        <end position="84"/>
    </location>
</feature>
<feature type="coiled-coil region" evidence="1">
    <location>
        <begin position="328"/>
        <end position="426"/>
    </location>
</feature>
<evidence type="ECO:0000313" key="3">
    <source>
        <dbReference type="EMBL" id="KRX04665.1"/>
    </source>
</evidence>
<evidence type="ECO:0000313" key="4">
    <source>
        <dbReference type="Proteomes" id="UP000054937"/>
    </source>
</evidence>
<evidence type="ECO:0000256" key="1">
    <source>
        <dbReference type="SAM" id="Coils"/>
    </source>
</evidence>
<gene>
    <name evidence="3" type="ORF">PPERSA_04480</name>
</gene>
<dbReference type="AlphaFoldDB" id="A0A0V0QQW0"/>
<feature type="compositionally biased region" description="Low complexity" evidence="2">
    <location>
        <begin position="784"/>
        <end position="793"/>
    </location>
</feature>
<feature type="compositionally biased region" description="Basic and acidic residues" evidence="2">
    <location>
        <begin position="148"/>
        <end position="164"/>
    </location>
</feature>
<feature type="region of interest" description="Disordered" evidence="2">
    <location>
        <begin position="1"/>
        <end position="101"/>
    </location>
</feature>
<comment type="caution">
    <text evidence="3">The sequence shown here is derived from an EMBL/GenBank/DDBJ whole genome shotgun (WGS) entry which is preliminary data.</text>
</comment>
<organism evidence="3 4">
    <name type="scientific">Pseudocohnilembus persalinus</name>
    <name type="common">Ciliate</name>
    <dbReference type="NCBI Taxonomy" id="266149"/>
    <lineage>
        <taxon>Eukaryota</taxon>
        <taxon>Sar</taxon>
        <taxon>Alveolata</taxon>
        <taxon>Ciliophora</taxon>
        <taxon>Intramacronucleata</taxon>
        <taxon>Oligohymenophorea</taxon>
        <taxon>Scuticociliatia</taxon>
        <taxon>Philasterida</taxon>
        <taxon>Pseudocohnilembidae</taxon>
        <taxon>Pseudocohnilembus</taxon>
    </lineage>
</organism>
<feature type="region of interest" description="Disordered" evidence="2">
    <location>
        <begin position="736"/>
        <end position="814"/>
    </location>
</feature>
<proteinExistence type="predicted"/>
<dbReference type="InParanoid" id="A0A0V0QQW0"/>
<dbReference type="OMA" id="HRDICET"/>
<keyword evidence="4" id="KW-1185">Reference proteome</keyword>
<reference evidence="3 4" key="1">
    <citation type="journal article" date="2015" name="Sci. Rep.">
        <title>Genome of the facultative scuticociliatosis pathogen Pseudocohnilembus persalinus provides insight into its virulence through horizontal gene transfer.</title>
        <authorList>
            <person name="Xiong J."/>
            <person name="Wang G."/>
            <person name="Cheng J."/>
            <person name="Tian M."/>
            <person name="Pan X."/>
            <person name="Warren A."/>
            <person name="Jiang C."/>
            <person name="Yuan D."/>
            <person name="Miao W."/>
        </authorList>
    </citation>
    <scope>NUCLEOTIDE SEQUENCE [LARGE SCALE GENOMIC DNA]</scope>
    <source>
        <strain evidence="3">36N120E</strain>
    </source>
</reference>
<dbReference type="InterPro" id="IPR036404">
    <property type="entry name" value="Jacalin-like_lectin_dom_sf"/>
</dbReference>
<dbReference type="Gene3D" id="2.100.10.30">
    <property type="entry name" value="Jacalin-like lectin domain"/>
    <property type="match status" value="1"/>
</dbReference>